<dbReference type="InterPro" id="IPR011009">
    <property type="entry name" value="Kinase-like_dom_sf"/>
</dbReference>
<dbReference type="SMART" id="SM00220">
    <property type="entry name" value="S_TKc"/>
    <property type="match status" value="1"/>
</dbReference>
<feature type="compositionally biased region" description="Basic and acidic residues" evidence="9">
    <location>
        <begin position="486"/>
        <end position="502"/>
    </location>
</feature>
<evidence type="ECO:0000256" key="2">
    <source>
        <dbReference type="ARBA" id="ARBA00022527"/>
    </source>
</evidence>
<keyword evidence="3" id="KW-0808">Transferase</keyword>
<dbReference type="Pfam" id="PF00069">
    <property type="entry name" value="Pkinase"/>
    <property type="match status" value="2"/>
</dbReference>
<evidence type="ECO:0000256" key="4">
    <source>
        <dbReference type="ARBA" id="ARBA00022741"/>
    </source>
</evidence>
<dbReference type="FunFam" id="1.10.510.10:FF:000043">
    <property type="entry name" value="probable serine/threonine-protein kinase At1g54610"/>
    <property type="match status" value="1"/>
</dbReference>
<dbReference type="GO" id="GO:0000307">
    <property type="term" value="C:cyclin-dependent protein kinase holoenzyme complex"/>
    <property type="evidence" value="ECO:0007669"/>
    <property type="project" value="TreeGrafter"/>
</dbReference>
<feature type="non-terminal residue" evidence="11">
    <location>
        <position position="1"/>
    </location>
</feature>
<gene>
    <name evidence="11" type="ORF">C3L33_13184</name>
</gene>
<dbReference type="PANTHER" id="PTHR24056:SF384">
    <property type="entry name" value="PROTEIN KINASE SUPERFAMILY PROTEIN"/>
    <property type="match status" value="1"/>
</dbReference>
<dbReference type="PROSITE" id="PS00108">
    <property type="entry name" value="PROTEIN_KINASE_ST"/>
    <property type="match status" value="1"/>
</dbReference>
<keyword evidence="5" id="KW-0418">Kinase</keyword>
<sequence length="844" mass="94947">MGCICSKGSNTDDYVVDIETEKELNKSSDPSFAPSKREEIVVYDESVHTISKPVVQASMSSVRSKQDDEEKKTRIVERPISSHHQRRATLDVVVMEGQAETSRIISIPRGTEGEQIAAGWPSWLTSVAGEAIQGWVPRSADSFEKLNKACISGIESCEMKPKTTIIDACVTFDTMKPSLITYVLVTSEIGQGTYSSVYKARDLKTGKVVAMKKVRFVNMDPESVRFMAREIHVLRKLDHPNVMKLEGLVTSRVSGSLYLVFEYMEHDLAGLAASPKINRGVLHRDIKGSNLLIDKNGVLKIGDFGLANFFQHDQKQPLTSRVVTLWYRAPELLLGATEYGVGIDLWSAGCILAELFAGKPIMPGRTEVEQMHKIFKFCGSPSEEYWRKSKLPHATSFKPQHPYRRCVAETFKDFPSSALALIDVLLTIEPEQRGTAASALGSEFFTTKPFPCDPASLPKYPPSKEFDVKLREEEARRRKAETVQGRGHESVRRGPRECKEVPTPEFDTQGLVTLQGEPNPKSISVKNHPHEDGGSGFPIDPPRGLGKNGFSHSASMVHPSAVGYTWTKKVADRHHCPEERIGSSGRRTDLRRQTSYMPQEGAGLYTNCSKKDEGMSGKDRVYIPNKSRIHCSGPLMPPGGNMEDMLKEHERQIQEAVRKARLDKARTKRNCYDHQNTNTQHQNGNARLCRELEAVDMVESKSERPCIRIRRVHNFEVVRSSQLLEKYCNVIVWTREQASLYTNWSKKDEGMSGKDRVYVPNKSRIHCSGPLMPPGGNMEDMLKEHERQIQDAVRRARLDKARTKRNCYDHQNNSTQHQNGNARDLEAVDMVESKSYVVISALLY</sequence>
<reference evidence="11 12" key="1">
    <citation type="journal article" date="2019" name="Genome Biol. Evol.">
        <title>The Rhododendron genome and chromosomal organization provide insight into shared whole-genome duplications across the heath family (Ericaceae).</title>
        <authorList>
            <person name="Soza V.L."/>
            <person name="Lindsley D."/>
            <person name="Waalkes A."/>
            <person name="Ramage E."/>
            <person name="Patwardhan R.P."/>
            <person name="Burton J.N."/>
            <person name="Adey A."/>
            <person name="Kumar A."/>
            <person name="Qiu R."/>
            <person name="Shendure J."/>
            <person name="Hall B."/>
        </authorList>
    </citation>
    <scope>NUCLEOTIDE SEQUENCE [LARGE SCALE GENOMIC DNA]</scope>
    <source>
        <strain evidence="11">RSF 1966-606</strain>
    </source>
</reference>
<proteinExistence type="inferred from homology"/>
<dbReference type="Gene3D" id="3.30.200.20">
    <property type="entry name" value="Phosphorylase Kinase, domain 1"/>
    <property type="match status" value="1"/>
</dbReference>
<dbReference type="GO" id="GO:0032968">
    <property type="term" value="P:positive regulation of transcription elongation by RNA polymerase II"/>
    <property type="evidence" value="ECO:0007669"/>
    <property type="project" value="TreeGrafter"/>
</dbReference>
<evidence type="ECO:0000256" key="7">
    <source>
        <dbReference type="PROSITE-ProRule" id="PRU10141"/>
    </source>
</evidence>
<comment type="similarity">
    <text evidence="1">Belongs to the protein kinase superfamily. CMGC Ser/Thr protein kinase family. CDC2/CDKX subfamily.</text>
</comment>
<evidence type="ECO:0000256" key="3">
    <source>
        <dbReference type="ARBA" id="ARBA00022679"/>
    </source>
</evidence>
<dbReference type="OrthoDB" id="28397at2759"/>
<dbReference type="Gene3D" id="1.10.510.10">
    <property type="entry name" value="Transferase(Phosphotransferase) domain 1"/>
    <property type="match status" value="1"/>
</dbReference>
<dbReference type="InterPro" id="IPR017441">
    <property type="entry name" value="Protein_kinase_ATP_BS"/>
</dbReference>
<keyword evidence="6 7" id="KW-0067">ATP-binding</keyword>
<evidence type="ECO:0000256" key="5">
    <source>
        <dbReference type="ARBA" id="ARBA00022777"/>
    </source>
</evidence>
<evidence type="ECO:0000313" key="11">
    <source>
        <dbReference type="EMBL" id="KAE9454886.1"/>
    </source>
</evidence>
<evidence type="ECO:0000313" key="12">
    <source>
        <dbReference type="Proteomes" id="UP000428333"/>
    </source>
</evidence>
<keyword evidence="4 7" id="KW-0547">Nucleotide-binding</keyword>
<evidence type="ECO:0000256" key="8">
    <source>
        <dbReference type="SAM" id="Coils"/>
    </source>
</evidence>
<dbReference type="AlphaFoldDB" id="A0A6A4L3M2"/>
<protein>
    <recommendedName>
        <fullName evidence="10">Protein kinase domain-containing protein</fullName>
    </recommendedName>
</protein>
<dbReference type="SUPFAM" id="SSF56112">
    <property type="entry name" value="Protein kinase-like (PK-like)"/>
    <property type="match status" value="1"/>
</dbReference>
<dbReference type="FunFam" id="3.30.200.20:FF:000021">
    <property type="entry name" value="probable serine/threonine-protein kinase At1g54610"/>
    <property type="match status" value="1"/>
</dbReference>
<dbReference type="GO" id="GO:0008353">
    <property type="term" value="F:RNA polymerase II CTD heptapeptide repeat kinase activity"/>
    <property type="evidence" value="ECO:0007669"/>
    <property type="project" value="TreeGrafter"/>
</dbReference>
<feature type="coiled-coil region" evidence="8">
    <location>
        <begin position="639"/>
        <end position="666"/>
    </location>
</feature>
<keyword evidence="8" id="KW-0175">Coiled coil</keyword>
<feature type="domain" description="Protein kinase" evidence="10">
    <location>
        <begin position="183"/>
        <end position="445"/>
    </location>
</feature>
<dbReference type="PROSITE" id="PS50011">
    <property type="entry name" value="PROTEIN_KINASE_DOM"/>
    <property type="match status" value="1"/>
</dbReference>
<feature type="region of interest" description="Disordered" evidence="9">
    <location>
        <begin position="475"/>
        <end position="503"/>
    </location>
</feature>
<dbReference type="PROSITE" id="PS00107">
    <property type="entry name" value="PROTEIN_KINASE_ATP"/>
    <property type="match status" value="1"/>
</dbReference>
<evidence type="ECO:0000256" key="9">
    <source>
        <dbReference type="SAM" id="MobiDB-lite"/>
    </source>
</evidence>
<accession>A0A6A4L3M2</accession>
<feature type="binding site" evidence="7">
    <location>
        <position position="212"/>
    </location>
    <ligand>
        <name>ATP</name>
        <dbReference type="ChEBI" id="CHEBI:30616"/>
    </ligand>
</feature>
<evidence type="ECO:0000256" key="1">
    <source>
        <dbReference type="ARBA" id="ARBA00006485"/>
    </source>
</evidence>
<dbReference type="InterPro" id="IPR050108">
    <property type="entry name" value="CDK"/>
</dbReference>
<dbReference type="EMBL" id="QEFC01002090">
    <property type="protein sequence ID" value="KAE9454886.1"/>
    <property type="molecule type" value="Genomic_DNA"/>
</dbReference>
<dbReference type="GO" id="GO:0005634">
    <property type="term" value="C:nucleus"/>
    <property type="evidence" value="ECO:0007669"/>
    <property type="project" value="TreeGrafter"/>
</dbReference>
<dbReference type="Proteomes" id="UP000428333">
    <property type="component" value="Linkage Group LG08"/>
</dbReference>
<dbReference type="InterPro" id="IPR000719">
    <property type="entry name" value="Prot_kinase_dom"/>
</dbReference>
<evidence type="ECO:0000259" key="10">
    <source>
        <dbReference type="PROSITE" id="PS50011"/>
    </source>
</evidence>
<dbReference type="GO" id="GO:0005524">
    <property type="term" value="F:ATP binding"/>
    <property type="evidence" value="ECO:0007669"/>
    <property type="project" value="UniProtKB-UniRule"/>
</dbReference>
<evidence type="ECO:0000256" key="6">
    <source>
        <dbReference type="ARBA" id="ARBA00022840"/>
    </source>
</evidence>
<name>A0A6A4L3M2_9ERIC</name>
<keyword evidence="12" id="KW-1185">Reference proteome</keyword>
<dbReference type="InterPro" id="IPR008271">
    <property type="entry name" value="Ser/Thr_kinase_AS"/>
</dbReference>
<dbReference type="PANTHER" id="PTHR24056">
    <property type="entry name" value="CELL DIVISION PROTEIN KINASE"/>
    <property type="match status" value="1"/>
</dbReference>
<keyword evidence="2" id="KW-0723">Serine/threonine-protein kinase</keyword>
<organism evidence="11 12">
    <name type="scientific">Rhododendron williamsianum</name>
    <dbReference type="NCBI Taxonomy" id="262921"/>
    <lineage>
        <taxon>Eukaryota</taxon>
        <taxon>Viridiplantae</taxon>
        <taxon>Streptophyta</taxon>
        <taxon>Embryophyta</taxon>
        <taxon>Tracheophyta</taxon>
        <taxon>Spermatophyta</taxon>
        <taxon>Magnoliopsida</taxon>
        <taxon>eudicotyledons</taxon>
        <taxon>Gunneridae</taxon>
        <taxon>Pentapetalae</taxon>
        <taxon>asterids</taxon>
        <taxon>Ericales</taxon>
        <taxon>Ericaceae</taxon>
        <taxon>Ericoideae</taxon>
        <taxon>Rhodoreae</taxon>
        <taxon>Rhododendron</taxon>
    </lineage>
</organism>
<comment type="caution">
    <text evidence="11">The sequence shown here is derived from an EMBL/GenBank/DDBJ whole genome shotgun (WGS) entry which is preliminary data.</text>
</comment>